<comment type="caution">
    <text evidence="2">The sequence shown here is derived from an EMBL/GenBank/DDBJ whole genome shotgun (WGS) entry which is preliminary data.</text>
</comment>
<dbReference type="OrthoDB" id="2165281at2759"/>
<evidence type="ECO:0000256" key="1">
    <source>
        <dbReference type="SAM" id="MobiDB-lite"/>
    </source>
</evidence>
<dbReference type="InterPro" id="IPR038279">
    <property type="entry name" value="Ndc10_dom2_sf"/>
</dbReference>
<dbReference type="EMBL" id="MCGO01000037">
    <property type="protein sequence ID" value="ORY39883.1"/>
    <property type="molecule type" value="Genomic_DNA"/>
</dbReference>
<organism evidence="2 3">
    <name type="scientific">Rhizoclosmatium globosum</name>
    <dbReference type="NCBI Taxonomy" id="329046"/>
    <lineage>
        <taxon>Eukaryota</taxon>
        <taxon>Fungi</taxon>
        <taxon>Fungi incertae sedis</taxon>
        <taxon>Chytridiomycota</taxon>
        <taxon>Chytridiomycota incertae sedis</taxon>
        <taxon>Chytridiomycetes</taxon>
        <taxon>Chytridiales</taxon>
        <taxon>Chytriomycetaceae</taxon>
        <taxon>Rhizoclosmatium</taxon>
    </lineage>
</organism>
<name>A0A1Y2BYN1_9FUNG</name>
<gene>
    <name evidence="2" type="ORF">BCR33DRAFT_719711</name>
</gene>
<protein>
    <submittedName>
        <fullName evidence="2">Uncharacterized protein</fullName>
    </submittedName>
</protein>
<evidence type="ECO:0000313" key="3">
    <source>
        <dbReference type="Proteomes" id="UP000193642"/>
    </source>
</evidence>
<dbReference type="Proteomes" id="UP000193642">
    <property type="component" value="Unassembled WGS sequence"/>
</dbReference>
<dbReference type="GO" id="GO:0003677">
    <property type="term" value="F:DNA binding"/>
    <property type="evidence" value="ECO:0007669"/>
    <property type="project" value="InterPro"/>
</dbReference>
<feature type="compositionally biased region" description="Polar residues" evidence="1">
    <location>
        <begin position="231"/>
        <end position="240"/>
    </location>
</feature>
<reference evidence="2 3" key="1">
    <citation type="submission" date="2016-07" db="EMBL/GenBank/DDBJ databases">
        <title>Pervasive Adenine N6-methylation of Active Genes in Fungi.</title>
        <authorList>
            <consortium name="DOE Joint Genome Institute"/>
            <person name="Mondo S.J."/>
            <person name="Dannebaum R.O."/>
            <person name="Kuo R.C."/>
            <person name="Labutti K."/>
            <person name="Haridas S."/>
            <person name="Kuo A."/>
            <person name="Salamov A."/>
            <person name="Ahrendt S.R."/>
            <person name="Lipzen A."/>
            <person name="Sullivan W."/>
            <person name="Andreopoulos W.B."/>
            <person name="Clum A."/>
            <person name="Lindquist E."/>
            <person name="Daum C."/>
            <person name="Ramamoorthy G.K."/>
            <person name="Gryganskyi A."/>
            <person name="Culley D."/>
            <person name="Magnuson J.K."/>
            <person name="James T.Y."/>
            <person name="O'Malley M.A."/>
            <person name="Stajich J.E."/>
            <person name="Spatafora J.W."/>
            <person name="Visel A."/>
            <person name="Grigoriev I.V."/>
        </authorList>
    </citation>
    <scope>NUCLEOTIDE SEQUENCE [LARGE SCALE GENOMIC DNA]</scope>
    <source>
        <strain evidence="2 3">JEL800</strain>
    </source>
</reference>
<evidence type="ECO:0000313" key="2">
    <source>
        <dbReference type="EMBL" id="ORY39883.1"/>
    </source>
</evidence>
<dbReference type="Gene3D" id="1.10.443.20">
    <property type="entry name" value="Centromere DNA-binding protein complex CBF3 subunit, domain 2"/>
    <property type="match status" value="1"/>
</dbReference>
<accession>A0A1Y2BYN1</accession>
<keyword evidence="3" id="KW-1185">Reference proteome</keyword>
<proteinExistence type="predicted"/>
<feature type="region of interest" description="Disordered" evidence="1">
    <location>
        <begin position="231"/>
        <end position="257"/>
    </location>
</feature>
<sequence>MLSHFPSTQHIREAPAPVVAAQFNTTGCNNCDAGAGACVQRIFQDSNSKQRDQISRNCGYCKDQLALESGCILTDNCSAKETHIKHNDFQVQCTTSVAKLYPSLRKQLEDCSMELDLPKFEDDIKDKKPQFRAINTPITHHSEFFMTTESKAKRARFDDVAHVFASTSTPAHSAVVASAINGNGVPFPQPPSRPGTPIARPMAKPIMSPQPPSRKGIPIVQPMAGRTALISQRPSEQGTPNPKRKAGGPISQQRKPVHRVAPYSAPNNRSMNNKALPYLDAIALAPVTTDSAKKGHETTKEATDFIDVIRVAPDASDVDFSIPDLISSDRASTIKRIQYKATAKAKKEAGILPVKLIQRPSRHSYQIFGGNPPITPRPKADQVEDENRWKTREDQHEHVLKQVPVVKVKENLHTVIDFFHGIGCYKGLFARLIAKGAQHVFTPLESSKLHSLAGFCYEMLSDSHKQSNYQGYQRCLALYGEIMEMVLEDIQKELAGERQHFETAKLEFLNVFDTVELDNEGFLLETLHEDEEAPHSTWFLFKMASIRLKEVTSRFAAMKDYLVKPTEFHGIAFLEKWARLPKKNNRGKYVDDGALGHKATSADMPKTAFCFLLRVYNCLYDGLLDENPRGVIDAVAQINRDSAKYFTERDRDVQKGKHLESLNDDDMKRIVAWYLNSGMLGVGPYRALATDNGLNMTGGRSHQLREANDINIGTRFRDLSYANQTHKVEVLCVAVSHSKNTHLFATVGANNKQYLDLAPHKDPGRCTIVAVAVMKYLQYNVFQQEEPPFHKGYEASMNYKLFQGNSATSEIADSTQREAMRDCHIAVGVYNKHLVLHRSRHEIVDRCVVKGVPLDEAKRIGWQDSPDTNGKVKKTKDTVDTHYYSNLTHKVLLGLSGFFAEEKHDPQWMKVTVPRKLIEKGLQLKSVALLKEKIDSGHPDFANNDSFKGVVDSYNLYARVLYPGVAGWIVFKYIDKDHYLVRTPGFVGPEFQDVVKNVFQIYEPLRPVPRVIAPISRLNQSCQSELSKATIESRIPASEDTLSTRSSSDLCSPLTSLTISSLIRHTVKESLSEMTQELKVSVKDFVKESLAFHMGQTLKTGASVLSDNDVEMSTVLPIVALPQNAKSSDSNIMLARDSQLQVSPLYMIVFSGSYDDVTGFSDSSLPSAISLPGLKHLKSSLDVYTIVMFGDKLRPPLKAVEMKWGALWRQSGSNRSVYKKFVTIMSLIKQALSKRGQDMQVSSEVHDICSQLDATTEYIDSNGKKSCFVSKGRVLLSVMAEVSFADGMRWSATK</sequence>